<proteinExistence type="predicted"/>
<organism evidence="2">
    <name type="scientific">Melampsora larici-populina (strain 98AG31 / pathotype 3-4-7)</name>
    <name type="common">Poplar leaf rust fungus</name>
    <dbReference type="NCBI Taxonomy" id="747676"/>
    <lineage>
        <taxon>Eukaryota</taxon>
        <taxon>Fungi</taxon>
        <taxon>Dikarya</taxon>
        <taxon>Basidiomycota</taxon>
        <taxon>Pucciniomycotina</taxon>
        <taxon>Pucciniomycetes</taxon>
        <taxon>Pucciniales</taxon>
        <taxon>Melampsoraceae</taxon>
        <taxon>Melampsora</taxon>
    </lineage>
</organism>
<gene>
    <name evidence="1" type="ORF">MELLADRAFT_58506</name>
</gene>
<evidence type="ECO:0000313" key="2">
    <source>
        <dbReference type="Proteomes" id="UP000001072"/>
    </source>
</evidence>
<dbReference type="Proteomes" id="UP000001072">
    <property type="component" value="Unassembled WGS sequence"/>
</dbReference>
<dbReference type="AlphaFoldDB" id="F4R3R8"/>
<name>F4R3R8_MELLP</name>
<reference evidence="2" key="1">
    <citation type="journal article" date="2011" name="Proc. Natl. Acad. Sci. U.S.A.">
        <title>Obligate biotrophy features unraveled by the genomic analysis of rust fungi.</title>
        <authorList>
            <person name="Duplessis S."/>
            <person name="Cuomo C.A."/>
            <person name="Lin Y.-C."/>
            <person name="Aerts A."/>
            <person name="Tisserant E."/>
            <person name="Veneault-Fourrey C."/>
            <person name="Joly D.L."/>
            <person name="Hacquard S."/>
            <person name="Amselem J."/>
            <person name="Cantarel B.L."/>
            <person name="Chiu R."/>
            <person name="Coutinho P.M."/>
            <person name="Feau N."/>
            <person name="Field M."/>
            <person name="Frey P."/>
            <person name="Gelhaye E."/>
            <person name="Goldberg J."/>
            <person name="Grabherr M.G."/>
            <person name="Kodira C.D."/>
            <person name="Kohler A."/>
            <person name="Kuees U."/>
            <person name="Lindquist E.A."/>
            <person name="Lucas S.M."/>
            <person name="Mago R."/>
            <person name="Mauceli E."/>
            <person name="Morin E."/>
            <person name="Murat C."/>
            <person name="Pangilinan J.L."/>
            <person name="Park R."/>
            <person name="Pearson M."/>
            <person name="Quesneville H."/>
            <person name="Rouhier N."/>
            <person name="Sakthikumar S."/>
            <person name="Salamov A.A."/>
            <person name="Schmutz J."/>
            <person name="Selles B."/>
            <person name="Shapiro H."/>
            <person name="Tanguay P."/>
            <person name="Tuskan G.A."/>
            <person name="Henrissat B."/>
            <person name="Van de Peer Y."/>
            <person name="Rouze P."/>
            <person name="Ellis J.G."/>
            <person name="Dodds P.N."/>
            <person name="Schein J.E."/>
            <person name="Zhong S."/>
            <person name="Hamelin R.C."/>
            <person name="Grigoriev I.V."/>
            <person name="Szabo L.J."/>
            <person name="Martin F."/>
        </authorList>
    </citation>
    <scope>NUCLEOTIDE SEQUENCE [LARGE SCALE GENOMIC DNA]</scope>
    <source>
        <strain evidence="2">98AG31 / pathotype 3-4-7</strain>
    </source>
</reference>
<dbReference type="EMBL" id="GL883090">
    <property type="protein sequence ID" value="EGG13120.1"/>
    <property type="molecule type" value="Genomic_DNA"/>
</dbReference>
<accession>F4R3R8</accession>
<dbReference type="HOGENOM" id="CLU_463130_0_0_1"/>
<dbReference type="GeneID" id="18929195"/>
<sequence>MSQNNLSGQHQDEHYNGAFSEDIQHQVEFYNGAFPEENQEHINDYNRAFTEENSNPSHLWLRDGPDGTPILTAPSDVPDGTSSSGDWHEQNGVLLDWNGPAGVQLRNWPYLIPGGLDPPSGIFQHQPEASPEFQYILSNEDVINPDEDEILPEPSPTKVAVKRKAKVAAPTPPPITHKDLTVSFVMYLARGVDLTKGALSIKAKARTTYTHYKIKDSEHEFDLLNHLYIPLKTRLFSLADIVEKREGASLIFQNADATNPVTITVYITGSKTWNRRKGHELTCDADIKAFFEAVQNESDKPAGIVVSMVNPIKALAQMNAFPQNLSFDQAAIIAVNTQNKTTTTPLQIARTVPETAEKKWLKELNRHHGSRLTHGKEGLLLVDKDELTKTMKLTFEHMIIWARELANGTDDVTLDKPPVHLEGFEWTNSKRPLSATTPLTNPKRARLQDNRPVVVRYGYAEMNGIDITIDYVTLKRLARTTSLKKYLRFCHIPEQNIIELRSCLLEHGIEGFHRFLFPDVLNARDLLGFGIAWGTAMDLMAHTREYYQILVENEFSVDGSQSDEESTEDSDGEI</sequence>
<keyword evidence="2" id="KW-1185">Reference proteome</keyword>
<evidence type="ECO:0000313" key="1">
    <source>
        <dbReference type="EMBL" id="EGG13120.1"/>
    </source>
</evidence>
<dbReference type="RefSeq" id="XP_007404058.1">
    <property type="nucleotide sequence ID" value="XM_007403996.1"/>
</dbReference>
<dbReference type="InParanoid" id="F4R3R8"/>
<protein>
    <submittedName>
        <fullName evidence="1">Uncharacterized protein</fullName>
    </submittedName>
</protein>
<dbReference type="KEGG" id="mlr:MELLADRAFT_58506"/>
<dbReference type="VEuPathDB" id="FungiDB:MELLADRAFT_58506"/>